<dbReference type="Proteomes" id="UP001632038">
    <property type="component" value="Unassembled WGS sequence"/>
</dbReference>
<dbReference type="PANTHER" id="PTHR33103:SF110">
    <property type="entry name" value="DUF674 FAMILY PROTEIN"/>
    <property type="match status" value="1"/>
</dbReference>
<dbReference type="AlphaFoldDB" id="A0ABD3CZK9"/>
<protein>
    <submittedName>
        <fullName evidence="1">Uncharacterized protein</fullName>
    </submittedName>
</protein>
<dbReference type="PANTHER" id="PTHR33103">
    <property type="entry name" value="OS01G0153900 PROTEIN"/>
    <property type="match status" value="1"/>
</dbReference>
<evidence type="ECO:0000313" key="1">
    <source>
        <dbReference type="EMBL" id="KAL3635453.1"/>
    </source>
</evidence>
<dbReference type="Pfam" id="PF05056">
    <property type="entry name" value="DUF674"/>
    <property type="match status" value="1"/>
</dbReference>
<reference evidence="2" key="1">
    <citation type="journal article" date="2024" name="IScience">
        <title>Strigolactones Initiate the Formation of Haustorium-like Structures in Castilleja.</title>
        <authorList>
            <person name="Buerger M."/>
            <person name="Peterson D."/>
            <person name="Chory J."/>
        </authorList>
    </citation>
    <scope>NUCLEOTIDE SEQUENCE [LARGE SCALE GENOMIC DNA]</scope>
</reference>
<dbReference type="InterPro" id="IPR007750">
    <property type="entry name" value="DUF674"/>
</dbReference>
<sequence length="172" mass="19133">MNLLTIPLGAVELFLGGSTGLKNIDNLYKSLGNITDDKYMKTENINTMLLEPKIPKGYVSKDNILPLTEEDIEFYIEYAFVSCAKSPKGPGNYVKAQKMYMATDDLNVTPLYTASSISIFNKLKVPLYDVKELKLDIGLKEAQRILKASLTSTSALTDVLMIQPTSMKKPKQ</sequence>
<proteinExistence type="predicted"/>
<organism evidence="1 2">
    <name type="scientific">Castilleja foliolosa</name>
    <dbReference type="NCBI Taxonomy" id="1961234"/>
    <lineage>
        <taxon>Eukaryota</taxon>
        <taxon>Viridiplantae</taxon>
        <taxon>Streptophyta</taxon>
        <taxon>Embryophyta</taxon>
        <taxon>Tracheophyta</taxon>
        <taxon>Spermatophyta</taxon>
        <taxon>Magnoliopsida</taxon>
        <taxon>eudicotyledons</taxon>
        <taxon>Gunneridae</taxon>
        <taxon>Pentapetalae</taxon>
        <taxon>asterids</taxon>
        <taxon>lamiids</taxon>
        <taxon>Lamiales</taxon>
        <taxon>Orobanchaceae</taxon>
        <taxon>Pedicularideae</taxon>
        <taxon>Castillejinae</taxon>
        <taxon>Castilleja</taxon>
    </lineage>
</organism>
<gene>
    <name evidence="1" type="ORF">CASFOL_020000</name>
</gene>
<comment type="caution">
    <text evidence="1">The sequence shown here is derived from an EMBL/GenBank/DDBJ whole genome shotgun (WGS) entry which is preliminary data.</text>
</comment>
<dbReference type="EMBL" id="JAVIJP010000027">
    <property type="protein sequence ID" value="KAL3635453.1"/>
    <property type="molecule type" value="Genomic_DNA"/>
</dbReference>
<name>A0ABD3CZK9_9LAMI</name>
<accession>A0ABD3CZK9</accession>
<keyword evidence="2" id="KW-1185">Reference proteome</keyword>
<evidence type="ECO:0000313" key="2">
    <source>
        <dbReference type="Proteomes" id="UP001632038"/>
    </source>
</evidence>